<gene>
    <name evidence="3" type="ORF">GCM10010507_10660</name>
</gene>
<accession>A0A918TBC1</accession>
<keyword evidence="2" id="KW-0812">Transmembrane</keyword>
<comment type="caution">
    <text evidence="3">The sequence shown here is derived from an EMBL/GenBank/DDBJ whole genome shotgun (WGS) entry which is preliminary data.</text>
</comment>
<sequence>MSDDTSDDATYSQPSTSRSDGPTSPDTLRRATRWETLAILVVLLILAFVFA</sequence>
<name>A0A918TBC1_STRCJ</name>
<keyword evidence="2" id="KW-1133">Transmembrane helix</keyword>
<keyword evidence="2" id="KW-0472">Membrane</keyword>
<dbReference type="Proteomes" id="UP000646244">
    <property type="component" value="Unassembled WGS sequence"/>
</dbReference>
<protein>
    <submittedName>
        <fullName evidence="3">Uncharacterized protein</fullName>
    </submittedName>
</protein>
<feature type="region of interest" description="Disordered" evidence="1">
    <location>
        <begin position="1"/>
        <end position="27"/>
    </location>
</feature>
<organism evidence="3 4">
    <name type="scientific">Streptomyces cinnamoneus</name>
    <name type="common">Streptoverticillium cinnamoneum</name>
    <dbReference type="NCBI Taxonomy" id="53446"/>
    <lineage>
        <taxon>Bacteria</taxon>
        <taxon>Bacillati</taxon>
        <taxon>Actinomycetota</taxon>
        <taxon>Actinomycetes</taxon>
        <taxon>Kitasatosporales</taxon>
        <taxon>Streptomycetaceae</taxon>
        <taxon>Streptomyces</taxon>
        <taxon>Streptomyces cinnamoneus group</taxon>
    </lineage>
</organism>
<evidence type="ECO:0000313" key="4">
    <source>
        <dbReference type="Proteomes" id="UP000646244"/>
    </source>
</evidence>
<reference evidence="3" key="2">
    <citation type="submission" date="2020-09" db="EMBL/GenBank/DDBJ databases">
        <authorList>
            <person name="Sun Q."/>
            <person name="Ohkuma M."/>
        </authorList>
    </citation>
    <scope>NUCLEOTIDE SEQUENCE</scope>
    <source>
        <strain evidence="3">JCM 4633</strain>
    </source>
</reference>
<dbReference type="EMBL" id="BMVB01000003">
    <property type="protein sequence ID" value="GHC38882.1"/>
    <property type="molecule type" value="Genomic_DNA"/>
</dbReference>
<dbReference type="RefSeq" id="WP_190108463.1">
    <property type="nucleotide sequence ID" value="NZ_BMVB01000003.1"/>
</dbReference>
<dbReference type="AlphaFoldDB" id="A0A918TBC1"/>
<feature type="compositionally biased region" description="Polar residues" evidence="1">
    <location>
        <begin position="8"/>
        <end position="26"/>
    </location>
</feature>
<reference evidence="3" key="1">
    <citation type="journal article" date="2014" name="Int. J. Syst. Evol. Microbiol.">
        <title>Complete genome sequence of Corynebacterium casei LMG S-19264T (=DSM 44701T), isolated from a smear-ripened cheese.</title>
        <authorList>
            <consortium name="US DOE Joint Genome Institute (JGI-PGF)"/>
            <person name="Walter F."/>
            <person name="Albersmeier A."/>
            <person name="Kalinowski J."/>
            <person name="Ruckert C."/>
        </authorList>
    </citation>
    <scope>NUCLEOTIDE SEQUENCE</scope>
    <source>
        <strain evidence="3">JCM 4633</strain>
    </source>
</reference>
<evidence type="ECO:0000256" key="2">
    <source>
        <dbReference type="SAM" id="Phobius"/>
    </source>
</evidence>
<evidence type="ECO:0000313" key="3">
    <source>
        <dbReference type="EMBL" id="GHC38882.1"/>
    </source>
</evidence>
<proteinExistence type="predicted"/>
<evidence type="ECO:0000256" key="1">
    <source>
        <dbReference type="SAM" id="MobiDB-lite"/>
    </source>
</evidence>
<feature type="transmembrane region" description="Helical" evidence="2">
    <location>
        <begin position="31"/>
        <end position="50"/>
    </location>
</feature>